<dbReference type="SUPFAM" id="SSF55315">
    <property type="entry name" value="L30e-like"/>
    <property type="match status" value="1"/>
</dbReference>
<keyword evidence="1 4" id="KW-0489">Methyltransferase</keyword>
<dbReference type="AlphaFoldDB" id="A0A645D801"/>
<dbReference type="GO" id="GO:0005829">
    <property type="term" value="C:cytosol"/>
    <property type="evidence" value="ECO:0007669"/>
    <property type="project" value="TreeGrafter"/>
</dbReference>
<dbReference type="CDD" id="cd18103">
    <property type="entry name" value="SpoU-like_RlmB"/>
    <property type="match status" value="1"/>
</dbReference>
<dbReference type="SUPFAM" id="SSF75217">
    <property type="entry name" value="alpha/beta knot"/>
    <property type="match status" value="1"/>
</dbReference>
<dbReference type="GO" id="GO:0006396">
    <property type="term" value="P:RNA processing"/>
    <property type="evidence" value="ECO:0007669"/>
    <property type="project" value="InterPro"/>
</dbReference>
<proteinExistence type="predicted"/>
<dbReference type="InterPro" id="IPR029026">
    <property type="entry name" value="tRNA_m1G_MTases_N"/>
</dbReference>
<dbReference type="InterPro" id="IPR029028">
    <property type="entry name" value="Alpha/beta_knot_MTases"/>
</dbReference>
<dbReference type="EC" id="2.1.1.-" evidence="4"/>
<dbReference type="GO" id="GO:0008173">
    <property type="term" value="F:RNA methyltransferase activity"/>
    <property type="evidence" value="ECO:0007669"/>
    <property type="project" value="InterPro"/>
</dbReference>
<accession>A0A645D801</accession>
<dbReference type="GO" id="GO:0032259">
    <property type="term" value="P:methylation"/>
    <property type="evidence" value="ECO:0007669"/>
    <property type="project" value="UniProtKB-KW"/>
</dbReference>
<dbReference type="Pfam" id="PF00588">
    <property type="entry name" value="SpoU_methylase"/>
    <property type="match status" value="1"/>
</dbReference>
<evidence type="ECO:0000259" key="3">
    <source>
        <dbReference type="SMART" id="SM00967"/>
    </source>
</evidence>
<evidence type="ECO:0000256" key="1">
    <source>
        <dbReference type="ARBA" id="ARBA00022603"/>
    </source>
</evidence>
<dbReference type="InterPro" id="IPR001537">
    <property type="entry name" value="SpoU_MeTrfase"/>
</dbReference>
<dbReference type="InterPro" id="IPR004441">
    <property type="entry name" value="rRNA_MeTrfase_TrmH"/>
</dbReference>
<dbReference type="Gene3D" id="3.40.1280.10">
    <property type="match status" value="1"/>
</dbReference>
<comment type="caution">
    <text evidence="4">The sequence shown here is derived from an EMBL/GenBank/DDBJ whole genome shotgun (WGS) entry which is preliminary data.</text>
</comment>
<evidence type="ECO:0000313" key="4">
    <source>
        <dbReference type="EMBL" id="MPM85349.1"/>
    </source>
</evidence>
<dbReference type="InterPro" id="IPR029064">
    <property type="entry name" value="Ribosomal_eL30-like_sf"/>
</dbReference>
<reference evidence="4" key="1">
    <citation type="submission" date="2019-08" db="EMBL/GenBank/DDBJ databases">
        <authorList>
            <person name="Kucharzyk K."/>
            <person name="Murdoch R.W."/>
            <person name="Higgins S."/>
            <person name="Loffler F."/>
        </authorList>
    </citation>
    <scope>NUCLEOTIDE SEQUENCE</scope>
</reference>
<dbReference type="EMBL" id="VSSQ01033681">
    <property type="protein sequence ID" value="MPM85349.1"/>
    <property type="molecule type" value="Genomic_DNA"/>
</dbReference>
<protein>
    <submittedName>
        <fullName evidence="4">Putative TrmH family tRNA/rRNA methyltransferase</fullName>
        <ecNumber evidence="4">2.1.1.-</ecNumber>
    </submittedName>
</protein>
<sequence>MKEWIIGRNAVIEVLQAKRRQVFRLLFAAGLEDKGRILELRKMAQSRKIPIETVPREKLNTLGENPQGVAAEVSGYPYVALNDILDSASRKNEDLFVLVLDVIQNPQNLGTLLRSAEAAGIHGVVIPQHRSAEITTAVVSASSGASEHMLVAQGNLVQSLEEFKKAGAWVVGLEGGEASQPVNEIPLTGPIALVVGNEGEGMRQLVRDTCDFLLALPMKGHIESLNAAVAGSIVIYLTLLEREKKKKQI</sequence>
<dbReference type="GO" id="GO:0003723">
    <property type="term" value="F:RNA binding"/>
    <property type="evidence" value="ECO:0007669"/>
    <property type="project" value="InterPro"/>
</dbReference>
<name>A0A645D801_9ZZZZ</name>
<dbReference type="PANTHER" id="PTHR46429">
    <property type="entry name" value="23S RRNA (GUANOSINE-2'-O-)-METHYLTRANSFERASE RLMB"/>
    <property type="match status" value="1"/>
</dbReference>
<dbReference type="PANTHER" id="PTHR46429:SF1">
    <property type="entry name" value="23S RRNA (GUANOSINE-2'-O-)-METHYLTRANSFERASE RLMB"/>
    <property type="match status" value="1"/>
</dbReference>
<keyword evidence="2 4" id="KW-0808">Transferase</keyword>
<dbReference type="Gene3D" id="3.30.1330.30">
    <property type="match status" value="1"/>
</dbReference>
<organism evidence="4">
    <name type="scientific">bioreactor metagenome</name>
    <dbReference type="NCBI Taxonomy" id="1076179"/>
    <lineage>
        <taxon>unclassified sequences</taxon>
        <taxon>metagenomes</taxon>
        <taxon>ecological metagenomes</taxon>
    </lineage>
</organism>
<gene>
    <name evidence="4" type="ORF">SDC9_132427</name>
</gene>
<evidence type="ECO:0000256" key="2">
    <source>
        <dbReference type="ARBA" id="ARBA00022679"/>
    </source>
</evidence>
<dbReference type="Pfam" id="PF08032">
    <property type="entry name" value="SpoU_sub_bind"/>
    <property type="match status" value="1"/>
</dbReference>
<dbReference type="SMART" id="SM00967">
    <property type="entry name" value="SpoU_sub_bind"/>
    <property type="match status" value="1"/>
</dbReference>
<dbReference type="InterPro" id="IPR013123">
    <property type="entry name" value="SpoU_subst-bd"/>
</dbReference>
<feature type="domain" description="RNA 2-O ribose methyltransferase substrate binding" evidence="3">
    <location>
        <begin position="4"/>
        <end position="79"/>
    </location>
</feature>
<dbReference type="NCBIfam" id="TIGR00186">
    <property type="entry name" value="rRNA_methyl_3"/>
    <property type="match status" value="1"/>
</dbReference>